<dbReference type="OrthoDB" id="77201at2759"/>
<keyword evidence="7" id="KW-0134">Cell wall</keyword>
<dbReference type="SUPFAM" id="SSF51445">
    <property type="entry name" value="(Trans)glycosidases"/>
    <property type="match status" value="1"/>
</dbReference>
<evidence type="ECO:0000256" key="3">
    <source>
        <dbReference type="ARBA" id="ARBA00004609"/>
    </source>
</evidence>
<evidence type="ECO:0000256" key="4">
    <source>
        <dbReference type="ARBA" id="ARBA00008773"/>
    </source>
</evidence>
<dbReference type="EMBL" id="PDLN01000003">
    <property type="protein sequence ID" value="RDW91121.1"/>
    <property type="molecule type" value="Genomic_DNA"/>
</dbReference>
<comment type="catalytic activity">
    <reaction evidence="1">
        <text>Hydrolysis of (1-&gt;3)-beta-D-glucosidic linkages in (1-&gt;3)-beta-D-glucans.</text>
        <dbReference type="EC" id="3.2.1.39"/>
    </reaction>
</comment>
<dbReference type="Gene3D" id="3.20.20.80">
    <property type="entry name" value="Glycosidases"/>
    <property type="match status" value="1"/>
</dbReference>
<evidence type="ECO:0000256" key="15">
    <source>
        <dbReference type="ARBA" id="ARBA00023288"/>
    </source>
</evidence>
<evidence type="ECO:0000256" key="18">
    <source>
        <dbReference type="ARBA" id="ARBA00025152"/>
    </source>
</evidence>
<evidence type="ECO:0000256" key="9">
    <source>
        <dbReference type="ARBA" id="ARBA00022622"/>
    </source>
</evidence>
<evidence type="ECO:0000256" key="5">
    <source>
        <dbReference type="ARBA" id="ARBA00012780"/>
    </source>
</evidence>
<comment type="caution">
    <text evidence="23">The sequence shown here is derived from an EMBL/GenBank/DDBJ whole genome shotgun (WGS) entry which is preliminary data.</text>
</comment>
<dbReference type="EC" id="3.2.1.39" evidence="5"/>
<evidence type="ECO:0000256" key="19">
    <source>
        <dbReference type="ARBA" id="ARBA00032134"/>
    </source>
</evidence>
<comment type="function">
    <text evidence="18">Glucanases play a role in cell expansion during growth, in cell-cell fusion during mating, and in spore release during sporulation. This enzyme may be involved in beta-glucan degradation and also function biosynthetically as a transglycosylase.</text>
</comment>
<sequence length="442" mass="43497">MRSSTILALAASFSTTSAVSKGFNYGATQNDGSVKVEADFTAEFNAAKSLVGTSGFTSARLYTTVQSGGGPISAIPAAISTSTELLLGIWVSGGAAGVQTEIDALTSAIQTYGTSFTDLVIGLSIGSEDLYRNSPTGIAAKAGVGADPSAIVDAINKVKTALAGTTLANVPIGHVDTWTAWVNGSNTAVAEACDWIGMDAYPFFQSTEANAIDQGKSLFVEAYQNTQAMSAGKPVWITETGWPVSGAASGAGIASIANAKTYWDEVGCGFAFDQINTFWYTLQDAYPTTPDPSFGVVGTTLSSTPLFDLSCSNITATSTNSSSTATEAASSAKTAASSAASVGGGLSPSQGAGNGGSGLNGTASTTLASVAAGSTGTSGSGSSSNGTYVATSKTAAGGASSTSTASSSSSSTTTASSNSGSAISGSAFAGLAGALLAMVFAL</sequence>
<evidence type="ECO:0000256" key="8">
    <source>
        <dbReference type="ARBA" id="ARBA00022525"/>
    </source>
</evidence>
<keyword evidence="10 22" id="KW-0732">Signal</keyword>
<feature type="chain" id="PRO_5017665229" description="Probable glucan endo-1,3-beta-glucosidase eglC" evidence="22">
    <location>
        <begin position="19"/>
        <end position="442"/>
    </location>
</feature>
<evidence type="ECO:0000256" key="17">
    <source>
        <dbReference type="ARBA" id="ARBA00023326"/>
    </source>
</evidence>
<dbReference type="InterPro" id="IPR017853">
    <property type="entry name" value="GH"/>
</dbReference>
<keyword evidence="11" id="KW-0378">Hydrolase</keyword>
<organism evidence="23 24">
    <name type="scientific">Coleophoma crateriformis</name>
    <dbReference type="NCBI Taxonomy" id="565419"/>
    <lineage>
        <taxon>Eukaryota</taxon>
        <taxon>Fungi</taxon>
        <taxon>Dikarya</taxon>
        <taxon>Ascomycota</taxon>
        <taxon>Pezizomycotina</taxon>
        <taxon>Leotiomycetes</taxon>
        <taxon>Helotiales</taxon>
        <taxon>Dermateaceae</taxon>
        <taxon>Coleophoma</taxon>
    </lineage>
</organism>
<dbReference type="GO" id="GO:0042973">
    <property type="term" value="F:glucan endo-1,3-beta-D-glucosidase activity"/>
    <property type="evidence" value="ECO:0007669"/>
    <property type="project" value="UniProtKB-EC"/>
</dbReference>
<evidence type="ECO:0000256" key="2">
    <source>
        <dbReference type="ARBA" id="ARBA00004191"/>
    </source>
</evidence>
<name>A0A3D8SY72_9HELO</name>
<dbReference type="GO" id="GO:0009986">
    <property type="term" value="C:cell surface"/>
    <property type="evidence" value="ECO:0007669"/>
    <property type="project" value="TreeGrafter"/>
</dbReference>
<evidence type="ECO:0000256" key="12">
    <source>
        <dbReference type="ARBA" id="ARBA00023136"/>
    </source>
</evidence>
<dbReference type="GO" id="GO:0000272">
    <property type="term" value="P:polysaccharide catabolic process"/>
    <property type="evidence" value="ECO:0007669"/>
    <property type="project" value="UniProtKB-KW"/>
</dbReference>
<evidence type="ECO:0000256" key="6">
    <source>
        <dbReference type="ARBA" id="ARBA00019762"/>
    </source>
</evidence>
<evidence type="ECO:0000313" key="23">
    <source>
        <dbReference type="EMBL" id="RDW91121.1"/>
    </source>
</evidence>
<proteinExistence type="inferred from homology"/>
<evidence type="ECO:0000256" key="22">
    <source>
        <dbReference type="SAM" id="SignalP"/>
    </source>
</evidence>
<dbReference type="GO" id="GO:0009277">
    <property type="term" value="C:fungal-type cell wall"/>
    <property type="evidence" value="ECO:0007669"/>
    <property type="project" value="TreeGrafter"/>
</dbReference>
<evidence type="ECO:0000256" key="10">
    <source>
        <dbReference type="ARBA" id="ARBA00022729"/>
    </source>
</evidence>
<evidence type="ECO:0000256" key="20">
    <source>
        <dbReference type="ARBA" id="ARBA00032906"/>
    </source>
</evidence>
<feature type="region of interest" description="Disordered" evidence="21">
    <location>
        <begin position="397"/>
        <end position="421"/>
    </location>
</feature>
<comment type="subcellular location">
    <subcellularLocation>
        <location evidence="3">Cell membrane</location>
        <topology evidence="3">Lipid-anchor</topology>
        <topology evidence="3">GPI-anchor</topology>
    </subcellularLocation>
    <subcellularLocation>
        <location evidence="2">Secreted</location>
        <location evidence="2">Cell wall</location>
    </subcellularLocation>
</comment>
<dbReference type="PANTHER" id="PTHR16631">
    <property type="entry name" value="GLUCAN 1,3-BETA-GLUCOSIDASE"/>
    <property type="match status" value="1"/>
</dbReference>
<feature type="signal peptide" evidence="22">
    <location>
        <begin position="1"/>
        <end position="18"/>
    </location>
</feature>
<dbReference type="AlphaFoldDB" id="A0A3D8SY72"/>
<gene>
    <name evidence="23" type="ORF">BP5796_02286</name>
</gene>
<accession>A0A3D8SY72</accession>
<evidence type="ECO:0000313" key="24">
    <source>
        <dbReference type="Proteomes" id="UP000256328"/>
    </source>
</evidence>
<evidence type="ECO:0000256" key="16">
    <source>
        <dbReference type="ARBA" id="ARBA00023316"/>
    </source>
</evidence>
<protein>
    <recommendedName>
        <fullName evidence="6">Probable glucan endo-1,3-beta-glucosidase eglC</fullName>
        <ecNumber evidence="5">3.2.1.39</ecNumber>
    </recommendedName>
    <alternativeName>
        <fullName evidence="19">Endo-1,3-beta-glucanase eglC</fullName>
    </alternativeName>
    <alternativeName>
        <fullName evidence="20">Laminarinase eglC</fullName>
    </alternativeName>
</protein>
<keyword evidence="24" id="KW-1185">Reference proteome</keyword>
<keyword evidence="8" id="KW-0964">Secreted</keyword>
<evidence type="ECO:0000256" key="21">
    <source>
        <dbReference type="SAM" id="MobiDB-lite"/>
    </source>
</evidence>
<keyword evidence="14" id="KW-0119">Carbohydrate metabolism</keyword>
<dbReference type="FunFam" id="3.20.20.80:FF:000233">
    <property type="entry name" value="Probable glucan endo-1,3-beta-glucosidase eglC"/>
    <property type="match status" value="1"/>
</dbReference>
<evidence type="ECO:0000256" key="11">
    <source>
        <dbReference type="ARBA" id="ARBA00022801"/>
    </source>
</evidence>
<evidence type="ECO:0000256" key="13">
    <source>
        <dbReference type="ARBA" id="ARBA00023180"/>
    </source>
</evidence>
<evidence type="ECO:0000256" key="1">
    <source>
        <dbReference type="ARBA" id="ARBA00000382"/>
    </source>
</evidence>
<keyword evidence="12" id="KW-0472">Membrane</keyword>
<dbReference type="Proteomes" id="UP000256328">
    <property type="component" value="Unassembled WGS sequence"/>
</dbReference>
<keyword evidence="15" id="KW-0449">Lipoprotein</keyword>
<comment type="similarity">
    <text evidence="4">Belongs to the glycosyl hydrolase 17 family.</text>
</comment>
<keyword evidence="16" id="KW-0961">Cell wall biogenesis/degradation</keyword>
<dbReference type="PANTHER" id="PTHR16631:SF13">
    <property type="entry name" value="GLUCAN ENDO-1,3-BETA-GLUCOSIDASE EGLC-RELATED"/>
    <property type="match status" value="1"/>
</dbReference>
<keyword evidence="13" id="KW-0325">Glycoprotein</keyword>
<evidence type="ECO:0000256" key="14">
    <source>
        <dbReference type="ARBA" id="ARBA00023277"/>
    </source>
</evidence>
<keyword evidence="9" id="KW-0336">GPI-anchor</keyword>
<dbReference type="GO" id="GO:0005576">
    <property type="term" value="C:extracellular region"/>
    <property type="evidence" value="ECO:0007669"/>
    <property type="project" value="TreeGrafter"/>
</dbReference>
<keyword evidence="17" id="KW-0624">Polysaccharide degradation</keyword>
<dbReference type="InterPro" id="IPR050732">
    <property type="entry name" value="Beta-glucan_modifiers"/>
</dbReference>
<reference evidence="23 24" key="1">
    <citation type="journal article" date="2018" name="IMA Fungus">
        <title>IMA Genome-F 9: Draft genome sequence of Annulohypoxylon stygium, Aspergillus mulundensis, Berkeleyomyces basicola (syn. Thielaviopsis basicola), Ceratocystis smalleyi, two Cercospora beticola strains, Coleophoma cylindrospora, Fusarium fracticaudum, Phialophora cf. hyalina, and Morchella septimelata.</title>
        <authorList>
            <person name="Wingfield B.D."/>
            <person name="Bills G.F."/>
            <person name="Dong Y."/>
            <person name="Huang W."/>
            <person name="Nel W.J."/>
            <person name="Swalarsk-Parry B.S."/>
            <person name="Vaghefi N."/>
            <person name="Wilken P.M."/>
            <person name="An Z."/>
            <person name="de Beer Z.W."/>
            <person name="De Vos L."/>
            <person name="Chen L."/>
            <person name="Duong T.A."/>
            <person name="Gao Y."/>
            <person name="Hammerbacher A."/>
            <person name="Kikkert J.R."/>
            <person name="Li Y."/>
            <person name="Li H."/>
            <person name="Li K."/>
            <person name="Li Q."/>
            <person name="Liu X."/>
            <person name="Ma X."/>
            <person name="Naidoo K."/>
            <person name="Pethybridge S.J."/>
            <person name="Sun J."/>
            <person name="Steenkamp E.T."/>
            <person name="van der Nest M.A."/>
            <person name="van Wyk S."/>
            <person name="Wingfield M.J."/>
            <person name="Xiong C."/>
            <person name="Yue Q."/>
            <person name="Zhang X."/>
        </authorList>
    </citation>
    <scope>NUCLEOTIDE SEQUENCE [LARGE SCALE GENOMIC DNA]</scope>
    <source>
        <strain evidence="23 24">BP5796</strain>
    </source>
</reference>
<dbReference type="GO" id="GO:0098552">
    <property type="term" value="C:side of membrane"/>
    <property type="evidence" value="ECO:0007669"/>
    <property type="project" value="UniProtKB-KW"/>
</dbReference>
<evidence type="ECO:0000256" key="7">
    <source>
        <dbReference type="ARBA" id="ARBA00022512"/>
    </source>
</evidence>
<dbReference type="GO" id="GO:0005886">
    <property type="term" value="C:plasma membrane"/>
    <property type="evidence" value="ECO:0007669"/>
    <property type="project" value="UniProtKB-SubCell"/>
</dbReference>
<dbReference type="GO" id="GO:0071555">
    <property type="term" value="P:cell wall organization"/>
    <property type="evidence" value="ECO:0007669"/>
    <property type="project" value="UniProtKB-KW"/>
</dbReference>